<comment type="caution">
    <text evidence="2">The sequence shown here is derived from an EMBL/GenBank/DDBJ whole genome shotgun (WGS) entry which is preliminary data.</text>
</comment>
<dbReference type="EMBL" id="JXTB01000070">
    <property type="protein sequence ID" value="PON67554.1"/>
    <property type="molecule type" value="Genomic_DNA"/>
</dbReference>
<evidence type="ECO:0000313" key="2">
    <source>
        <dbReference type="EMBL" id="PON67554.1"/>
    </source>
</evidence>
<keyword evidence="3" id="KW-1185">Reference proteome</keyword>
<evidence type="ECO:0000256" key="1">
    <source>
        <dbReference type="SAM" id="MobiDB-lite"/>
    </source>
</evidence>
<proteinExistence type="predicted"/>
<dbReference type="OrthoDB" id="10427048at2759"/>
<organism evidence="2 3">
    <name type="scientific">Parasponia andersonii</name>
    <name type="common">Sponia andersonii</name>
    <dbReference type="NCBI Taxonomy" id="3476"/>
    <lineage>
        <taxon>Eukaryota</taxon>
        <taxon>Viridiplantae</taxon>
        <taxon>Streptophyta</taxon>
        <taxon>Embryophyta</taxon>
        <taxon>Tracheophyta</taxon>
        <taxon>Spermatophyta</taxon>
        <taxon>Magnoliopsida</taxon>
        <taxon>eudicotyledons</taxon>
        <taxon>Gunneridae</taxon>
        <taxon>Pentapetalae</taxon>
        <taxon>rosids</taxon>
        <taxon>fabids</taxon>
        <taxon>Rosales</taxon>
        <taxon>Cannabaceae</taxon>
        <taxon>Parasponia</taxon>
    </lineage>
</organism>
<dbReference type="Proteomes" id="UP000237105">
    <property type="component" value="Unassembled WGS sequence"/>
</dbReference>
<accession>A0A2P5D2N7</accession>
<evidence type="ECO:0000313" key="3">
    <source>
        <dbReference type="Proteomes" id="UP000237105"/>
    </source>
</evidence>
<name>A0A2P5D2N7_PARAD</name>
<feature type="compositionally biased region" description="Basic and acidic residues" evidence="1">
    <location>
        <begin position="83"/>
        <end position="96"/>
    </location>
</feature>
<feature type="compositionally biased region" description="Low complexity" evidence="1">
    <location>
        <begin position="105"/>
        <end position="118"/>
    </location>
</feature>
<gene>
    <name evidence="2" type="ORF">PanWU01x14_101910</name>
</gene>
<reference evidence="3" key="1">
    <citation type="submission" date="2016-06" db="EMBL/GenBank/DDBJ databases">
        <title>Parallel loss of symbiosis genes in relatives of nitrogen-fixing non-legume Parasponia.</title>
        <authorList>
            <person name="Van Velzen R."/>
            <person name="Holmer R."/>
            <person name="Bu F."/>
            <person name="Rutten L."/>
            <person name="Van Zeijl A."/>
            <person name="Liu W."/>
            <person name="Santuari L."/>
            <person name="Cao Q."/>
            <person name="Sharma T."/>
            <person name="Shen D."/>
            <person name="Roswanjaya Y."/>
            <person name="Wardhani T."/>
            <person name="Kalhor M.S."/>
            <person name="Jansen J."/>
            <person name="Van den Hoogen J."/>
            <person name="Gungor B."/>
            <person name="Hartog M."/>
            <person name="Hontelez J."/>
            <person name="Verver J."/>
            <person name="Yang W.-C."/>
            <person name="Schijlen E."/>
            <person name="Repin R."/>
            <person name="Schilthuizen M."/>
            <person name="Schranz E."/>
            <person name="Heidstra R."/>
            <person name="Miyata K."/>
            <person name="Fedorova E."/>
            <person name="Kohlen W."/>
            <person name="Bisseling T."/>
            <person name="Smit S."/>
            <person name="Geurts R."/>
        </authorList>
    </citation>
    <scope>NUCLEOTIDE SEQUENCE [LARGE SCALE GENOMIC DNA]</scope>
    <source>
        <strain evidence="3">cv. WU1-14</strain>
    </source>
</reference>
<dbReference type="AlphaFoldDB" id="A0A2P5D2N7"/>
<sequence length="118" mass="12852">MHRLPHPMNRLLGLSGEERVLELPAAISRGRPKMLDLAVILRLERGVGCDRRHVLLVIVVVLERRHGHKGQEMVRIGPARMQEMRRDRGAGEEVVRRGIGGGGQSSARPTASAAASAG</sequence>
<feature type="region of interest" description="Disordered" evidence="1">
    <location>
        <begin position="83"/>
        <end position="118"/>
    </location>
</feature>
<protein>
    <submittedName>
        <fullName evidence="2">Uncharacterized protein</fullName>
    </submittedName>
</protein>